<feature type="region of interest" description="Disordered" evidence="3">
    <location>
        <begin position="181"/>
        <end position="201"/>
    </location>
</feature>
<evidence type="ECO:0000256" key="3">
    <source>
        <dbReference type="SAM" id="MobiDB-lite"/>
    </source>
</evidence>
<organism evidence="5 6">
    <name type="scientific">Steinernema glaseri</name>
    <dbReference type="NCBI Taxonomy" id="37863"/>
    <lineage>
        <taxon>Eukaryota</taxon>
        <taxon>Metazoa</taxon>
        <taxon>Ecdysozoa</taxon>
        <taxon>Nematoda</taxon>
        <taxon>Chromadorea</taxon>
        <taxon>Rhabditida</taxon>
        <taxon>Tylenchina</taxon>
        <taxon>Panagrolaimomorpha</taxon>
        <taxon>Strongyloidoidea</taxon>
        <taxon>Steinernematidae</taxon>
        <taxon>Steinernema</taxon>
    </lineage>
</organism>
<dbReference type="InterPro" id="IPR009003">
    <property type="entry name" value="Peptidase_S1_PA"/>
</dbReference>
<dbReference type="PANTHER" id="PTHR24256">
    <property type="entry name" value="TRYPTASE-RELATED"/>
    <property type="match status" value="1"/>
</dbReference>
<keyword evidence="1" id="KW-1015">Disulfide bond</keyword>
<dbReference type="Gene3D" id="2.40.10.10">
    <property type="entry name" value="Trypsin-like serine proteases"/>
    <property type="match status" value="1"/>
</dbReference>
<dbReference type="Proteomes" id="UP000095287">
    <property type="component" value="Unplaced"/>
</dbReference>
<dbReference type="AlphaFoldDB" id="A0A1I8A275"/>
<evidence type="ECO:0000259" key="4">
    <source>
        <dbReference type="PROSITE" id="PS50240"/>
    </source>
</evidence>
<dbReference type="InterPro" id="IPR043504">
    <property type="entry name" value="Peptidase_S1_PA_chymotrypsin"/>
</dbReference>
<keyword evidence="5" id="KW-1185">Reference proteome</keyword>
<dbReference type="PROSITE" id="PS00135">
    <property type="entry name" value="TRYPSIN_SER"/>
    <property type="match status" value="1"/>
</dbReference>
<dbReference type="Pfam" id="PF00089">
    <property type="entry name" value="Trypsin"/>
    <property type="match status" value="1"/>
</dbReference>
<dbReference type="GO" id="GO:0006508">
    <property type="term" value="P:proteolysis"/>
    <property type="evidence" value="ECO:0007669"/>
    <property type="project" value="InterPro"/>
</dbReference>
<name>A0A1I8A275_9BILA</name>
<dbReference type="InterPro" id="IPR051487">
    <property type="entry name" value="Ser/Thr_Proteases_Immune/Dev"/>
</dbReference>
<sequence>MAENYTVEVVVGQAGRHKTSFRVEHSIKSILVHDQYYDSSPYTGFDIALLEPVNLPRKDIDVGSDAIAIGYGDTREGKATMKLLEAHSKIVPCESEDDDEAKRFICFGSDEGNTCHGDSGGPLLRQDEEGEMWQYGLLSFGIGGNGTQICFPEYESYFIRVSFFCDWVEKTTGGEVACQEPGVEATSSSLEEIPKSKEEEPNPESCIMAILGICLIRVSG</sequence>
<dbReference type="WBParaSite" id="L893_g32125.t1">
    <property type="protein sequence ID" value="L893_g32125.t1"/>
    <property type="gene ID" value="L893_g32125"/>
</dbReference>
<dbReference type="PROSITE" id="PS50240">
    <property type="entry name" value="TRYPSIN_DOM"/>
    <property type="match status" value="1"/>
</dbReference>
<dbReference type="SUPFAM" id="SSF50494">
    <property type="entry name" value="Trypsin-like serine proteases"/>
    <property type="match status" value="1"/>
</dbReference>
<dbReference type="GO" id="GO:0004252">
    <property type="term" value="F:serine-type endopeptidase activity"/>
    <property type="evidence" value="ECO:0007669"/>
    <property type="project" value="InterPro"/>
</dbReference>
<evidence type="ECO:0000256" key="1">
    <source>
        <dbReference type="ARBA" id="ARBA00023157"/>
    </source>
</evidence>
<reference evidence="6" key="1">
    <citation type="submission" date="2016-11" db="UniProtKB">
        <authorList>
            <consortium name="WormBaseParasite"/>
        </authorList>
    </citation>
    <scope>IDENTIFICATION</scope>
</reference>
<proteinExistence type="inferred from homology"/>
<evidence type="ECO:0000313" key="6">
    <source>
        <dbReference type="WBParaSite" id="L893_g32125.t1"/>
    </source>
</evidence>
<feature type="domain" description="Peptidase S1" evidence="4">
    <location>
        <begin position="1"/>
        <end position="173"/>
    </location>
</feature>
<accession>A0A1I8A275</accession>
<evidence type="ECO:0000256" key="2">
    <source>
        <dbReference type="ARBA" id="ARBA00024195"/>
    </source>
</evidence>
<comment type="similarity">
    <text evidence="2">Belongs to the peptidase S1 family. CLIP subfamily.</text>
</comment>
<protein>
    <submittedName>
        <fullName evidence="6">Peptidase S1 domain-containing protein</fullName>
    </submittedName>
</protein>
<evidence type="ECO:0000313" key="5">
    <source>
        <dbReference type="Proteomes" id="UP000095287"/>
    </source>
</evidence>
<dbReference type="InterPro" id="IPR033116">
    <property type="entry name" value="TRYPSIN_SER"/>
</dbReference>
<dbReference type="InterPro" id="IPR001254">
    <property type="entry name" value="Trypsin_dom"/>
</dbReference>
<dbReference type="SMART" id="SM00020">
    <property type="entry name" value="Tryp_SPc"/>
    <property type="match status" value="1"/>
</dbReference>